<dbReference type="EMBL" id="CP036349">
    <property type="protein sequence ID" value="QDV72006.1"/>
    <property type="molecule type" value="Genomic_DNA"/>
</dbReference>
<keyword evidence="1" id="KW-0732">Signal</keyword>
<evidence type="ECO:0008006" key="4">
    <source>
        <dbReference type="Google" id="ProtNLM"/>
    </source>
</evidence>
<dbReference type="AlphaFoldDB" id="A0A518K2G6"/>
<feature type="chain" id="PRO_5022023722" description="CHAT domain protein" evidence="1">
    <location>
        <begin position="28"/>
        <end position="975"/>
    </location>
</feature>
<reference evidence="2 3" key="1">
    <citation type="submission" date="2019-02" db="EMBL/GenBank/DDBJ databases">
        <title>Deep-cultivation of Planctomycetes and their phenomic and genomic characterization uncovers novel biology.</title>
        <authorList>
            <person name="Wiegand S."/>
            <person name="Jogler M."/>
            <person name="Boedeker C."/>
            <person name="Pinto D."/>
            <person name="Vollmers J."/>
            <person name="Rivas-Marin E."/>
            <person name="Kohn T."/>
            <person name="Peeters S.H."/>
            <person name="Heuer A."/>
            <person name="Rast P."/>
            <person name="Oberbeckmann S."/>
            <person name="Bunk B."/>
            <person name="Jeske O."/>
            <person name="Meyerdierks A."/>
            <person name="Storesund J.E."/>
            <person name="Kallscheuer N."/>
            <person name="Luecker S."/>
            <person name="Lage O.M."/>
            <person name="Pohl T."/>
            <person name="Merkel B.J."/>
            <person name="Hornburger P."/>
            <person name="Mueller R.-W."/>
            <person name="Bruemmer F."/>
            <person name="Labrenz M."/>
            <person name="Spormann A.M."/>
            <person name="Op den Camp H."/>
            <person name="Overmann J."/>
            <person name="Amann R."/>
            <person name="Jetten M.S.M."/>
            <person name="Mascher T."/>
            <person name="Medema M.H."/>
            <person name="Devos D.P."/>
            <person name="Kaster A.-K."/>
            <person name="Ovreas L."/>
            <person name="Rohde M."/>
            <person name="Galperin M.Y."/>
            <person name="Jogler C."/>
        </authorList>
    </citation>
    <scope>NUCLEOTIDE SEQUENCE [LARGE SCALE GENOMIC DNA]</scope>
    <source>
        <strain evidence="2 3">Spa11</strain>
    </source>
</reference>
<evidence type="ECO:0000313" key="3">
    <source>
        <dbReference type="Proteomes" id="UP000316426"/>
    </source>
</evidence>
<dbReference type="SUPFAM" id="SSF48452">
    <property type="entry name" value="TPR-like"/>
    <property type="match status" value="1"/>
</dbReference>
<dbReference type="Proteomes" id="UP000316426">
    <property type="component" value="Chromosome"/>
</dbReference>
<dbReference type="KEGG" id="bmei:Spa11_01760"/>
<dbReference type="InterPro" id="IPR011990">
    <property type="entry name" value="TPR-like_helical_dom_sf"/>
</dbReference>
<keyword evidence="3" id="KW-1185">Reference proteome</keyword>
<accession>A0A518K2G6</accession>
<gene>
    <name evidence="2" type="ORF">Spa11_01760</name>
</gene>
<evidence type="ECO:0000256" key="1">
    <source>
        <dbReference type="SAM" id="SignalP"/>
    </source>
</evidence>
<dbReference type="RefSeq" id="WP_145105517.1">
    <property type="nucleotide sequence ID" value="NZ_CP036349.1"/>
</dbReference>
<protein>
    <recommendedName>
        <fullName evidence="4">CHAT domain protein</fullName>
    </recommendedName>
</protein>
<name>A0A518K2G6_9BACT</name>
<organism evidence="2 3">
    <name type="scientific">Botrimarina mediterranea</name>
    <dbReference type="NCBI Taxonomy" id="2528022"/>
    <lineage>
        <taxon>Bacteria</taxon>
        <taxon>Pseudomonadati</taxon>
        <taxon>Planctomycetota</taxon>
        <taxon>Planctomycetia</taxon>
        <taxon>Pirellulales</taxon>
        <taxon>Lacipirellulaceae</taxon>
        <taxon>Botrimarina</taxon>
    </lineage>
</organism>
<sequence length="975" mass="104719" precursor="true">MIRANRLAFLKAVTLVVAALLAPPVWAQFSTYPGQTYFRALDELHSGDYNRAGRVMQTELRTAVKTIDSRWLDSICFHAGLGEALYQQGRLGDALTQFDAAIDLFLSQATWMRRIQWQQSPREDVSLARRMPAWAVTGSAVYADMPRSFLYQQGQVDNTLAQQQGGVVQPAQFWKLDCEELSRAIAWSLYRRGDMLGPLGAYDARTQAVASRLAGGGLGPSGHWTRAWTELWWGLAEASAGETVKALPHLRDATLLGGRMQHRLTGLSLLTQGKLTAASGDGPAAGKLLQQAISAAVAYEDFDVLAEATRALHELSLADPTAPKPPLAQVVAWTEQAGLWRVSIDARLALIENSILAGDSSGAKAALGALFRRAREVSGGWMGREAERLAALVATSGPYDAALAQSRRAIANQQKVSLRLLQTQVAGAWYDDGRLSKRLARQAYAGVLGDPSVFGWQTQPLDAVAAGSLPLRDAFDRWFAAALDNRDPLLCLRIIDQQRRREVFVGQPMAGRLVAAQWLLEASDEALPPAALALRAQVEAAAPEYRNHRSAGAAATSALRAAIADSPESTSPAARRAAEDLRESVAARESLALRVALSRTPTPLVFPPPIDTEAAKQELVEGDAVVVFHESAGETYGVVLTSAGEHLWRVGPTDELAKDVERLLREVVGSSAKATWTADDLTNDKWREAADALSTRLFADSRLDAATLRRLWVVPDGPLWRAPLGVLTLPGATEGKTLADVAISYAPTPGWATRPRPEEDANQQDTRPTWVIAADPKSAAAVDGIDVIAEVAKATPPPQGLDPTAIHLKSVAGQMAIDLGNQPAAMDPLGLPLTTADRGQREVGAWSGLPLSDPIAVVLRSMGGGEAGGAKVRRAKSAIDVGAPELHVVASLLAGGAEPILLERWSSGGARSRDYVAEWLSGLSRLPATEAWGRARRLCESRAIDVVHEPRLAPDSPKDISPQHPVWWAGFIVVD</sequence>
<feature type="signal peptide" evidence="1">
    <location>
        <begin position="1"/>
        <end position="27"/>
    </location>
</feature>
<proteinExistence type="predicted"/>
<evidence type="ECO:0000313" key="2">
    <source>
        <dbReference type="EMBL" id="QDV72006.1"/>
    </source>
</evidence>